<dbReference type="EMBL" id="JQCF01000031">
    <property type="protein sequence ID" value="KRN97747.1"/>
    <property type="molecule type" value="Genomic_DNA"/>
</dbReference>
<evidence type="ECO:0000313" key="5">
    <source>
        <dbReference type="Proteomes" id="UP000051006"/>
    </source>
</evidence>
<accession>A0A0R2L7Q2</accession>
<name>A0A0R2L7Q2_9LACO</name>
<dbReference type="AlphaFoldDB" id="A0A0R2L7Q2"/>
<feature type="signal peptide" evidence="2">
    <location>
        <begin position="1"/>
        <end position="29"/>
    </location>
</feature>
<evidence type="ECO:0000313" key="4">
    <source>
        <dbReference type="EMBL" id="KRN97747.1"/>
    </source>
</evidence>
<gene>
    <name evidence="4" type="ORF">IV57_GL001589</name>
</gene>
<feature type="chain" id="PRO_5006419810" description="S-layer protein C-terminal domain-containing protein" evidence="2">
    <location>
        <begin position="30"/>
        <end position="586"/>
    </location>
</feature>
<evidence type="ECO:0000256" key="1">
    <source>
        <dbReference type="SAM" id="MobiDB-lite"/>
    </source>
</evidence>
<dbReference type="PATRIC" id="fig|993692.3.peg.1613"/>
<feature type="compositionally biased region" description="Polar residues" evidence="1">
    <location>
        <begin position="403"/>
        <end position="417"/>
    </location>
</feature>
<feature type="compositionally biased region" description="Low complexity" evidence="1">
    <location>
        <begin position="30"/>
        <end position="49"/>
    </location>
</feature>
<keyword evidence="2" id="KW-0732">Signal</keyword>
<feature type="region of interest" description="Disordered" evidence="1">
    <location>
        <begin position="30"/>
        <end position="74"/>
    </location>
</feature>
<evidence type="ECO:0000259" key="3">
    <source>
        <dbReference type="Pfam" id="PF03217"/>
    </source>
</evidence>
<dbReference type="InterPro" id="IPR024968">
    <property type="entry name" value="SlpA_C_lactobacillus"/>
</dbReference>
<reference evidence="4 5" key="1">
    <citation type="journal article" date="2015" name="Genome Announc.">
        <title>Expanding the biotechnology potential of lactobacilli through comparative genomics of 213 strains and associated genera.</title>
        <authorList>
            <person name="Sun Z."/>
            <person name="Harris H.M."/>
            <person name="McCann A."/>
            <person name="Guo C."/>
            <person name="Argimon S."/>
            <person name="Zhang W."/>
            <person name="Yang X."/>
            <person name="Jeffery I.B."/>
            <person name="Cooney J.C."/>
            <person name="Kagawa T.F."/>
            <person name="Liu W."/>
            <person name="Song Y."/>
            <person name="Salvetti E."/>
            <person name="Wrobel A."/>
            <person name="Rasinkangas P."/>
            <person name="Parkhill J."/>
            <person name="Rea M.C."/>
            <person name="O'Sullivan O."/>
            <person name="Ritari J."/>
            <person name="Douillard F.P."/>
            <person name="Paul Ross R."/>
            <person name="Yang R."/>
            <person name="Briner A.E."/>
            <person name="Felis G.E."/>
            <person name="de Vos W.M."/>
            <person name="Barrangou R."/>
            <person name="Klaenhammer T.R."/>
            <person name="Caufield P.W."/>
            <person name="Cui Y."/>
            <person name="Zhang H."/>
            <person name="O'Toole P.W."/>
        </authorList>
    </citation>
    <scope>NUCLEOTIDE SEQUENCE [LARGE SCALE GENOMIC DNA]</scope>
    <source>
        <strain evidence="4 5">DSM 24716</strain>
    </source>
</reference>
<proteinExistence type="predicted"/>
<dbReference type="OrthoDB" id="2325739at2"/>
<dbReference type="RefSeq" id="WP_057881616.1">
    <property type="nucleotide sequence ID" value="NZ_JQCF01000031.1"/>
</dbReference>
<dbReference type="Pfam" id="PF03217">
    <property type="entry name" value="SlpA"/>
    <property type="match status" value="1"/>
</dbReference>
<feature type="compositionally biased region" description="Low complexity" evidence="1">
    <location>
        <begin position="426"/>
        <end position="440"/>
    </location>
</feature>
<protein>
    <recommendedName>
        <fullName evidence="3">S-layer protein C-terminal domain-containing protein</fullName>
    </recommendedName>
</protein>
<keyword evidence="5" id="KW-1185">Reference proteome</keyword>
<organism evidence="4 5">
    <name type="scientific">Companilactobacillus kimchiensis</name>
    <dbReference type="NCBI Taxonomy" id="993692"/>
    <lineage>
        <taxon>Bacteria</taxon>
        <taxon>Bacillati</taxon>
        <taxon>Bacillota</taxon>
        <taxon>Bacilli</taxon>
        <taxon>Lactobacillales</taxon>
        <taxon>Lactobacillaceae</taxon>
        <taxon>Companilactobacillus</taxon>
    </lineage>
</organism>
<feature type="region of interest" description="Disordered" evidence="1">
    <location>
        <begin position="403"/>
        <end position="456"/>
    </location>
</feature>
<evidence type="ECO:0000256" key="2">
    <source>
        <dbReference type="SAM" id="SignalP"/>
    </source>
</evidence>
<comment type="caution">
    <text evidence="4">The sequence shown here is derived from an EMBL/GenBank/DDBJ whole genome shotgun (WGS) entry which is preliminary data.</text>
</comment>
<sequence length="586" mass="63028">MKKFYGPIVLGIAALTVAAPVVNTTTVLADTDVPTTGTDDGTTEGTPDPKAGNDDKATTGVENGKTDTTSTDKDTLTEQEITEASESYLNKLDDLQAKLTTFNGTTPTLTEIGQYISNQKESINAAKPTTAEDYAELNSDLKAKENDLETKITSNSISSSVVAKDDTDKVTNFRLINIPIEKDPASTITAPKYLTTTGIDTAKDNSDIGLTGKVSLTNGSIVVSPQDDSLKLKDTAVTISTAKDATNVSASMDSIKAAQAKVQNVIYVLSQDTSTNQTALNDMIAHLKSLQGSMFQNKGNGISASGLNDLTKQFNSYVEDNIVPISVSVSGIGTGGFIEPTVPLIKNATVYIPGSTTVTDNYYVAETFDKDGNLISSYLADKNHNVVRTTKVIKSWIGDNSDSSKAITSDNSHPTVINNNSKHHNNNSNHHNSSNNTKTTTKPETKPESTKSISEHQTTLHQTTFYILPNILANLFDENGNVLSERALGGNSAWLSDKLMTLDGVNYLRVSTSEWAKQADGLEVTPLDQSVYTKNDARLYTGNGKLVSDRELASNTAWRTDKSATINGEKMYRVSTNEWVKASDLK</sequence>
<feature type="domain" description="S-layer protein C-terminal" evidence="3">
    <location>
        <begin position="534"/>
        <end position="583"/>
    </location>
</feature>
<dbReference type="STRING" id="993692.IV57_GL001589"/>
<dbReference type="Proteomes" id="UP000051006">
    <property type="component" value="Unassembled WGS sequence"/>
</dbReference>